<protein>
    <submittedName>
        <fullName evidence="4">Alpha/beta hydrolase</fullName>
    </submittedName>
</protein>
<reference evidence="5" key="1">
    <citation type="submission" date="2023-07" db="EMBL/GenBank/DDBJ databases">
        <title>30 novel species of actinomycetes from the DSMZ collection.</title>
        <authorList>
            <person name="Nouioui I."/>
        </authorList>
    </citation>
    <scope>NUCLEOTIDE SEQUENCE [LARGE SCALE GENOMIC DNA]</scope>
    <source>
        <strain evidence="5">DSM 41699</strain>
    </source>
</reference>
<dbReference type="GO" id="GO:0016787">
    <property type="term" value="F:hydrolase activity"/>
    <property type="evidence" value="ECO:0007669"/>
    <property type="project" value="UniProtKB-KW"/>
</dbReference>
<keyword evidence="4" id="KW-0378">Hydrolase</keyword>
<evidence type="ECO:0000313" key="4">
    <source>
        <dbReference type="EMBL" id="MDT0469842.1"/>
    </source>
</evidence>
<evidence type="ECO:0000313" key="5">
    <source>
        <dbReference type="Proteomes" id="UP001183809"/>
    </source>
</evidence>
<dbReference type="Gene3D" id="3.40.50.1820">
    <property type="entry name" value="alpha/beta hydrolase"/>
    <property type="match status" value="1"/>
</dbReference>
<name>A0ABU2UA50_9ACTN</name>
<dbReference type="PRINTS" id="PR00111">
    <property type="entry name" value="ABHYDROLASE"/>
</dbReference>
<feature type="transmembrane region" description="Helical" evidence="2">
    <location>
        <begin position="52"/>
        <end position="74"/>
    </location>
</feature>
<dbReference type="InterPro" id="IPR000073">
    <property type="entry name" value="AB_hydrolase_1"/>
</dbReference>
<evidence type="ECO:0000256" key="2">
    <source>
        <dbReference type="SAM" id="Phobius"/>
    </source>
</evidence>
<dbReference type="InterPro" id="IPR029058">
    <property type="entry name" value="AB_hydrolase_fold"/>
</dbReference>
<evidence type="ECO:0000256" key="1">
    <source>
        <dbReference type="SAM" id="MobiDB-lite"/>
    </source>
</evidence>
<evidence type="ECO:0000259" key="3">
    <source>
        <dbReference type="Pfam" id="PF12697"/>
    </source>
</evidence>
<dbReference type="PANTHER" id="PTHR43689">
    <property type="entry name" value="HYDROLASE"/>
    <property type="match status" value="1"/>
</dbReference>
<gene>
    <name evidence="4" type="ORF">RM764_44120</name>
</gene>
<feature type="compositionally biased region" description="Basic and acidic residues" evidence="1">
    <location>
        <begin position="1"/>
        <end position="10"/>
    </location>
</feature>
<keyword evidence="2" id="KW-1133">Transmembrane helix</keyword>
<feature type="compositionally biased region" description="Gly residues" evidence="1">
    <location>
        <begin position="12"/>
        <end position="24"/>
    </location>
</feature>
<dbReference type="PANTHER" id="PTHR43689:SF8">
    <property type="entry name" value="ALPHA_BETA-HYDROLASES SUPERFAMILY PROTEIN"/>
    <property type="match status" value="1"/>
</dbReference>
<proteinExistence type="predicted"/>
<feature type="domain" description="AB hydrolase-1" evidence="3">
    <location>
        <begin position="110"/>
        <end position="356"/>
    </location>
</feature>
<dbReference type="RefSeq" id="WP_311701260.1">
    <property type="nucleotide sequence ID" value="NZ_JAVREY010000134.1"/>
</dbReference>
<accession>A0ABU2UA50</accession>
<dbReference type="Proteomes" id="UP001183809">
    <property type="component" value="Unassembled WGS sequence"/>
</dbReference>
<organism evidence="4 5">
    <name type="scientific">Streptomyces gibsoniae</name>
    <dbReference type="NCBI Taxonomy" id="3075529"/>
    <lineage>
        <taxon>Bacteria</taxon>
        <taxon>Bacillati</taxon>
        <taxon>Actinomycetota</taxon>
        <taxon>Actinomycetes</taxon>
        <taxon>Kitasatosporales</taxon>
        <taxon>Streptomycetaceae</taxon>
        <taxon>Streptomyces</taxon>
    </lineage>
</organism>
<comment type="caution">
    <text evidence="4">The sequence shown here is derived from an EMBL/GenBank/DDBJ whole genome shotgun (WGS) entry which is preliminary data.</text>
</comment>
<dbReference type="EMBL" id="JAVREY010000134">
    <property type="protein sequence ID" value="MDT0469842.1"/>
    <property type="molecule type" value="Genomic_DNA"/>
</dbReference>
<keyword evidence="2" id="KW-0812">Transmembrane</keyword>
<dbReference type="Pfam" id="PF12697">
    <property type="entry name" value="Abhydrolase_6"/>
    <property type="match status" value="1"/>
</dbReference>
<sequence length="369" mass="38677">MTADLHRAETGDGAGDGTGDGTGDGSTHPAPAPPSVPAERAHPPRRSRLRRWLRRGALGCAVLLVVVTAASFVYNGVTAGRAAPPRGLKYVQAADVRTRYQTWGTAGPPVVLVHGAFETVDTWSRLAPLLARDHRVYALDLTGDGYSERHGPYTVDHFTRQLLGFLSAMHLGGPGERPLLVGHSSGAAVVTEAALRAPGRLGGVMLLDGDALDTGAGPPPAFKYVLIDPYRTSLLRIGLGIDAVIRSLYDAQCGPACPRLDAAGLDQWRRPLRVPGAEGALWSMLAAGVPGLPADQVARLAGVRLPKSVVFGAQDDVFTRRTPQETARRIGAPPPTLIPGARHLTMVSSPEAVAAAVDRLTAASVAASR</sequence>
<dbReference type="SUPFAM" id="SSF53474">
    <property type="entry name" value="alpha/beta-Hydrolases"/>
    <property type="match status" value="1"/>
</dbReference>
<keyword evidence="2" id="KW-0472">Membrane</keyword>
<keyword evidence="5" id="KW-1185">Reference proteome</keyword>
<feature type="region of interest" description="Disordered" evidence="1">
    <location>
        <begin position="1"/>
        <end position="45"/>
    </location>
</feature>